<evidence type="ECO:0000313" key="3">
    <source>
        <dbReference type="Proteomes" id="UP001633002"/>
    </source>
</evidence>
<accession>A0ABD3I7F3</accession>
<comment type="caution">
    <text evidence="2">The sequence shown here is derived from an EMBL/GenBank/DDBJ whole genome shotgun (WGS) entry which is preliminary data.</text>
</comment>
<feature type="region of interest" description="Disordered" evidence="1">
    <location>
        <begin position="166"/>
        <end position="215"/>
    </location>
</feature>
<protein>
    <submittedName>
        <fullName evidence="2">Uncharacterized protein</fullName>
    </submittedName>
</protein>
<sequence>MASLTVATAGAMQVGSICAFPTANGSSATLRTASVNMQLASSAHFSSRRLRIITAARPSLSVRPSVLVIRAEDQGPAGATKSDDKTTNSSPDVGNDPGSFFSAAGKDLKENVQKASQVVTDKAGDLADQAKDVGQDFGIKADQAKNKVTESAEETADRFAGEAVNLADEARNPGESINKNTDQESPSAKSELQGTGKNALGESSAQAGVDDAATSVTSGLDKVYRKAGEVGEDLKN</sequence>
<evidence type="ECO:0000256" key="1">
    <source>
        <dbReference type="SAM" id="MobiDB-lite"/>
    </source>
</evidence>
<name>A0ABD3I7F3_9MARC</name>
<evidence type="ECO:0000313" key="2">
    <source>
        <dbReference type="EMBL" id="KAL3698315.1"/>
    </source>
</evidence>
<organism evidence="2 3">
    <name type="scientific">Riccia sorocarpa</name>
    <dbReference type="NCBI Taxonomy" id="122646"/>
    <lineage>
        <taxon>Eukaryota</taxon>
        <taxon>Viridiplantae</taxon>
        <taxon>Streptophyta</taxon>
        <taxon>Embryophyta</taxon>
        <taxon>Marchantiophyta</taxon>
        <taxon>Marchantiopsida</taxon>
        <taxon>Marchantiidae</taxon>
        <taxon>Marchantiales</taxon>
        <taxon>Ricciaceae</taxon>
        <taxon>Riccia</taxon>
    </lineage>
</organism>
<dbReference type="AlphaFoldDB" id="A0ABD3I7F3"/>
<dbReference type="EMBL" id="JBJQOH010000002">
    <property type="protein sequence ID" value="KAL3698315.1"/>
    <property type="molecule type" value="Genomic_DNA"/>
</dbReference>
<reference evidence="2 3" key="1">
    <citation type="submission" date="2024-09" db="EMBL/GenBank/DDBJ databases">
        <title>Chromosome-scale assembly of Riccia sorocarpa.</title>
        <authorList>
            <person name="Paukszto L."/>
        </authorList>
    </citation>
    <scope>NUCLEOTIDE SEQUENCE [LARGE SCALE GENOMIC DNA]</scope>
    <source>
        <strain evidence="2">LP-2024</strain>
        <tissue evidence="2">Aerial parts of the thallus</tissue>
    </source>
</reference>
<feature type="region of interest" description="Disordered" evidence="1">
    <location>
        <begin position="73"/>
        <end position="103"/>
    </location>
</feature>
<gene>
    <name evidence="2" type="ORF">R1sor_012391</name>
</gene>
<dbReference type="Proteomes" id="UP001633002">
    <property type="component" value="Unassembled WGS sequence"/>
</dbReference>
<keyword evidence="3" id="KW-1185">Reference proteome</keyword>
<proteinExistence type="predicted"/>
<feature type="compositionally biased region" description="Polar residues" evidence="1">
    <location>
        <begin position="175"/>
        <end position="206"/>
    </location>
</feature>